<dbReference type="InterPro" id="IPR003644">
    <property type="entry name" value="Calx_beta"/>
</dbReference>
<sequence>MANLWQWHRVLILLLVTITPWSVGGLAITGRFQFTQAVYSTTEDYGVAYITVQRSLGSDGRAAVYVSTIPGVGNAVAGRDFKPLFNVSLVWQDGEDFEKALYVPIYNDGKPQESSKTFTLSLHDAIGAEVNPDRNQTQVVLVPPSNLEPGSFSFQHTTLNVAEGNTLTVPVLWVAGTTSTASVKFEMVCKSACSPTDFALVSPITQLLEWKRDDYPTTSSTRTQNIIVKVLDDELYELAENFVIRLVAGEAAEDSAIGTGTIGSIGEVAVTIDGPNDVRSGTLQFDADCFPGCASTKHSVLTGGAALVVIQRRSGSDGDCSVTVATQDDTALAGLDYEPLERELSWKEGDISDRKIILTSLYREDPRLPARRVTLVLRNNKGAAINGAHASTSYVDITSLTNVFLGDVNFAAREPLESVLRAPDLHFIELASRNTSSKLQLCPSVVATEPGVISLAVQRNFAAFPVPVKAIVKTVAGTATPGVDYEPLVNTAITWANGDSEAKHVLLKILAPLSYDPRPRSFWLQLSGVTGAIVGDCNVLEVVLVGIAQGPHLVSFDLDMALGTLTLRTNVPVLASTLDVAKLLLQSERELKNGPTFKFTAQQTTTSSPDGTLIVLNIGAGDLNPLKRVVGLAKTASSVFLSTGASLFRYVLDNCQSSGIRACSPDVTVDTPNSAALAVTKFTADTLPPTLLGYSLDLPRRLLKLHFSEAVNFATLKIEALAFSETAAGVDVYRLSSTTSRLFSPQPDPLSGATLRDANRLPADSTFLTLQLGRADATALGSFGAGQIGITRANTFLGVESTFVADFAGNSVKDVGPGKMLQVSAADCSACPAGSYLGSSCSDLKDRKCATCSVCPYNSFALEACKATTDALCYPCTECRSGQYVSVTCSPTTDRVCASCTQCTLDEYEVSPCAAGVDRVCRTCNSCTLTAAQQNLCQHSPMWKRLQMRSPFSCPQPGQQFKTREEQLQYAKSNRCGSGRCSCVATGIPGNSNPNGEGFPTDPRCTGPVAYNILV</sequence>
<dbReference type="OrthoDB" id="194033at2759"/>
<feature type="disulfide bond" evidence="1">
    <location>
        <begin position="900"/>
        <end position="913"/>
    </location>
</feature>
<dbReference type="Pfam" id="PF00020">
    <property type="entry name" value="TNFR_c6"/>
    <property type="match status" value="1"/>
</dbReference>
<protein>
    <recommendedName>
        <fullName evidence="3">TNFR-Cys domain-containing protein</fullName>
    </recommendedName>
</protein>
<accession>A0A8T1WC21</accession>
<feature type="disulfide bond" evidence="1">
    <location>
        <begin position="855"/>
        <end position="873"/>
    </location>
</feature>
<gene>
    <name evidence="4" type="ORF">PHYPSEUDO_009660</name>
</gene>
<dbReference type="Pfam" id="PF03160">
    <property type="entry name" value="Calx-beta"/>
    <property type="match status" value="4"/>
</dbReference>
<feature type="repeat" description="TNFR-Cys" evidence="1">
    <location>
        <begin position="878"/>
        <end position="921"/>
    </location>
</feature>
<dbReference type="InterPro" id="IPR026919">
    <property type="entry name" value="ADGRV1"/>
</dbReference>
<feature type="chain" id="PRO_5035799643" description="TNFR-Cys domain-containing protein" evidence="2">
    <location>
        <begin position="26"/>
        <end position="1015"/>
    </location>
</feature>
<feature type="domain" description="TNFR-Cys" evidence="3">
    <location>
        <begin position="830"/>
        <end position="873"/>
    </location>
</feature>
<dbReference type="GO" id="GO:0016020">
    <property type="term" value="C:membrane"/>
    <property type="evidence" value="ECO:0007669"/>
    <property type="project" value="InterPro"/>
</dbReference>
<dbReference type="InterPro" id="IPR001368">
    <property type="entry name" value="TNFR/NGFR_Cys_rich_reg"/>
</dbReference>
<evidence type="ECO:0000259" key="3">
    <source>
        <dbReference type="PROSITE" id="PS50050"/>
    </source>
</evidence>
<evidence type="ECO:0000313" key="5">
    <source>
        <dbReference type="Proteomes" id="UP000694044"/>
    </source>
</evidence>
<dbReference type="PANTHER" id="PTHR46682:SF1">
    <property type="entry name" value="ADHESION G-PROTEIN COUPLED RECEPTOR V1"/>
    <property type="match status" value="1"/>
</dbReference>
<reference evidence="4" key="1">
    <citation type="submission" date="2021-02" db="EMBL/GenBank/DDBJ databases">
        <authorList>
            <person name="Palmer J.M."/>
        </authorList>
    </citation>
    <scope>NUCLEOTIDE SEQUENCE</scope>
    <source>
        <strain evidence="4">SCRP734</strain>
    </source>
</reference>
<evidence type="ECO:0000256" key="1">
    <source>
        <dbReference type="PROSITE-ProRule" id="PRU00206"/>
    </source>
</evidence>
<feature type="disulfide bond" evidence="1">
    <location>
        <begin position="852"/>
        <end position="865"/>
    </location>
</feature>
<proteinExistence type="predicted"/>
<dbReference type="GO" id="GO:0010855">
    <property type="term" value="F:adenylate cyclase inhibitor activity"/>
    <property type="evidence" value="ECO:0007669"/>
    <property type="project" value="TreeGrafter"/>
</dbReference>
<dbReference type="SMART" id="SM00208">
    <property type="entry name" value="TNFR"/>
    <property type="match status" value="2"/>
</dbReference>
<evidence type="ECO:0000256" key="2">
    <source>
        <dbReference type="SAM" id="SignalP"/>
    </source>
</evidence>
<evidence type="ECO:0000313" key="4">
    <source>
        <dbReference type="EMBL" id="KAG7389740.1"/>
    </source>
</evidence>
<comment type="caution">
    <text evidence="1">Lacks conserved residue(s) required for the propagation of feature annotation.</text>
</comment>
<feature type="repeat" description="TNFR-Cys" evidence="1">
    <location>
        <begin position="830"/>
        <end position="873"/>
    </location>
</feature>
<feature type="domain" description="TNFR-Cys" evidence="3">
    <location>
        <begin position="878"/>
        <end position="921"/>
    </location>
</feature>
<comment type="caution">
    <text evidence="4">The sequence shown here is derived from an EMBL/GenBank/DDBJ whole genome shotgun (WGS) entry which is preliminary data.</text>
</comment>
<name>A0A8T1WC21_9STRA</name>
<dbReference type="PROSITE" id="PS50050">
    <property type="entry name" value="TNFR_NGFR_2"/>
    <property type="match status" value="2"/>
</dbReference>
<dbReference type="GO" id="GO:0001965">
    <property type="term" value="F:G-protein alpha-subunit binding"/>
    <property type="evidence" value="ECO:0007669"/>
    <property type="project" value="TreeGrafter"/>
</dbReference>
<organism evidence="4 5">
    <name type="scientific">Phytophthora pseudosyringae</name>
    <dbReference type="NCBI Taxonomy" id="221518"/>
    <lineage>
        <taxon>Eukaryota</taxon>
        <taxon>Sar</taxon>
        <taxon>Stramenopiles</taxon>
        <taxon>Oomycota</taxon>
        <taxon>Peronosporomycetes</taxon>
        <taxon>Peronosporales</taxon>
        <taxon>Peronosporaceae</taxon>
        <taxon>Phytophthora</taxon>
    </lineage>
</organism>
<dbReference type="EMBL" id="JAGDFM010000040">
    <property type="protein sequence ID" value="KAG7389740.1"/>
    <property type="molecule type" value="Genomic_DNA"/>
</dbReference>
<feature type="disulfide bond" evidence="1">
    <location>
        <begin position="903"/>
        <end position="921"/>
    </location>
</feature>
<keyword evidence="5" id="KW-1185">Reference proteome</keyword>
<dbReference type="Proteomes" id="UP000694044">
    <property type="component" value="Unassembled WGS sequence"/>
</dbReference>
<dbReference type="AlphaFoldDB" id="A0A8T1WC21"/>
<dbReference type="GO" id="GO:0005737">
    <property type="term" value="C:cytoplasm"/>
    <property type="evidence" value="ECO:0007669"/>
    <property type="project" value="TreeGrafter"/>
</dbReference>
<feature type="signal peptide" evidence="2">
    <location>
        <begin position="1"/>
        <end position="25"/>
    </location>
</feature>
<keyword evidence="2" id="KW-0732">Signal</keyword>
<dbReference type="PANTHER" id="PTHR46682">
    <property type="entry name" value="ADHESION G-PROTEIN COUPLED RECEPTOR V1"/>
    <property type="match status" value="1"/>
</dbReference>
<dbReference type="SMART" id="SM00237">
    <property type="entry name" value="Calx_beta"/>
    <property type="match status" value="4"/>
</dbReference>
<dbReference type="GO" id="GO:0071277">
    <property type="term" value="P:cellular response to calcium ion"/>
    <property type="evidence" value="ECO:0007669"/>
    <property type="project" value="TreeGrafter"/>
</dbReference>
<dbReference type="GO" id="GO:0004930">
    <property type="term" value="F:G protein-coupled receptor activity"/>
    <property type="evidence" value="ECO:0007669"/>
    <property type="project" value="InterPro"/>
</dbReference>
<keyword evidence="1" id="KW-1015">Disulfide bond</keyword>